<comment type="caution">
    <text evidence="2">The sequence shown here is derived from an EMBL/GenBank/DDBJ whole genome shotgun (WGS) entry which is preliminary data.</text>
</comment>
<dbReference type="EMBL" id="SMGI01000002">
    <property type="protein sequence ID" value="TCK67228.1"/>
    <property type="molecule type" value="Genomic_DNA"/>
</dbReference>
<name>A0A4R1KQD0_9FLAO</name>
<evidence type="ECO:0000313" key="3">
    <source>
        <dbReference type="Proteomes" id="UP000295714"/>
    </source>
</evidence>
<sequence length="61" mass="6728">MDKKILGNFIIYFPPIAFMAFSLVLKKENTGIDWTAIVITVIIGMISGAIGKRIKSKGEVE</sequence>
<protein>
    <submittedName>
        <fullName evidence="2">Uncharacterized protein</fullName>
    </submittedName>
</protein>
<gene>
    <name evidence="2" type="ORF">DFQ05_1001</name>
</gene>
<feature type="transmembrane region" description="Helical" evidence="1">
    <location>
        <begin position="31"/>
        <end position="51"/>
    </location>
</feature>
<dbReference type="AlphaFoldDB" id="A0A4R1KQD0"/>
<organism evidence="2 3">
    <name type="scientific">Winogradskyella wandonensis</name>
    <dbReference type="NCBI Taxonomy" id="1442586"/>
    <lineage>
        <taxon>Bacteria</taxon>
        <taxon>Pseudomonadati</taxon>
        <taxon>Bacteroidota</taxon>
        <taxon>Flavobacteriia</taxon>
        <taxon>Flavobacteriales</taxon>
        <taxon>Flavobacteriaceae</taxon>
        <taxon>Winogradskyella</taxon>
    </lineage>
</organism>
<dbReference type="Proteomes" id="UP000295714">
    <property type="component" value="Unassembled WGS sequence"/>
</dbReference>
<feature type="transmembrane region" description="Helical" evidence="1">
    <location>
        <begin position="5"/>
        <end position="25"/>
    </location>
</feature>
<dbReference type="RefSeq" id="WP_132704214.1">
    <property type="nucleotide sequence ID" value="NZ_SMGI01000002.1"/>
</dbReference>
<dbReference type="OrthoDB" id="1451887at2"/>
<keyword evidence="1" id="KW-0812">Transmembrane</keyword>
<evidence type="ECO:0000256" key="1">
    <source>
        <dbReference type="SAM" id="Phobius"/>
    </source>
</evidence>
<keyword evidence="1" id="KW-0472">Membrane</keyword>
<proteinExistence type="predicted"/>
<keyword evidence="3" id="KW-1185">Reference proteome</keyword>
<reference evidence="2 3" key="1">
    <citation type="journal article" date="2015" name="Stand. Genomic Sci.">
        <title>Genomic Encyclopedia of Bacterial and Archaeal Type Strains, Phase III: the genomes of soil and plant-associated and newly described type strains.</title>
        <authorList>
            <person name="Whitman W.B."/>
            <person name="Woyke T."/>
            <person name="Klenk H.P."/>
            <person name="Zhou Y."/>
            <person name="Lilburn T.G."/>
            <person name="Beck B.J."/>
            <person name="De Vos P."/>
            <person name="Vandamme P."/>
            <person name="Eisen J.A."/>
            <person name="Garrity G."/>
            <person name="Hugenholtz P."/>
            <person name="Kyrpides N.C."/>
        </authorList>
    </citation>
    <scope>NUCLEOTIDE SEQUENCE [LARGE SCALE GENOMIC DNA]</scope>
    <source>
        <strain evidence="2 3">CECT 8445</strain>
    </source>
</reference>
<keyword evidence="1" id="KW-1133">Transmembrane helix</keyword>
<accession>A0A4R1KQD0</accession>
<evidence type="ECO:0000313" key="2">
    <source>
        <dbReference type="EMBL" id="TCK67228.1"/>
    </source>
</evidence>